<evidence type="ECO:0000256" key="8">
    <source>
        <dbReference type="SAM" id="MobiDB-lite"/>
    </source>
</evidence>
<dbReference type="STRING" id="1036808.A0A0C3A9N5"/>
<sequence>MDTRGHQFTQKRPKSKLKTVKFDEAGSEPPAKKSRPLSLSNPPIFDLTTDDAPNSTPLSQSRSFSEPSRKDVKGKGKETSPLAEVEDDRLWVDKYEPTSEAELAVHKRKVEDVRQWLLEAFEGGPSAKLRKYRRVLALTGPAGTAKTTTLRVLSRELGFQILEWRNGMNERRAHFYNEDFIPDDSRPDTEALFDKFQAFLARAMSCSNIFGGDASATTSQLPSQSQGHRTQDRTALQIHPPKRQVVLLEDLPNLLHAPTQSRFQAALQSFCAANQSSNPGPPVVIIVSDSGLRAEQPDDDTWDGGSSGRRWGRLEDVDIRTVLGPALLASPYVTHIGFNPIAPTLMMKALQALLARVAAGGMERQMSREVLEMIVGTSNGDIRSALMALQFACIAPLRPKSEKSKTKGSRGRKAVTGNGSLAVLEAVTRREQSLVLFHLMGKLLYNKRKHDPPANRLSAKDAAKERELDEKLTDPLPLPNWLLCHERKASRVSTLAADSPIDSYLLGTYIHQNYTQFCSEVGQCEGVCDGLSWTDWVSGNLMKTPYAFPTLALSTLHALPTPVSRVGQKVCKPAWFDIRARESEAWNAVGDVASWLACGKANGVGHLGDDSSEKPRGFSRGHWTHTTIATELGGWLRATDQCASLTRNEHALPSSHKLFSCLPWTAGVLAAVDNVLPEHGDTEVGWVLEEEDTRTMGSLDDEEDGVACWWMEVDDIEEVN</sequence>
<evidence type="ECO:0008006" key="11">
    <source>
        <dbReference type="Google" id="ProtNLM"/>
    </source>
</evidence>
<dbReference type="OrthoDB" id="10265971at2759"/>
<dbReference type="PANTHER" id="PTHR12172">
    <property type="entry name" value="CELL CYCLE CHECKPOINT PROTEIN RAD17"/>
    <property type="match status" value="1"/>
</dbReference>
<evidence type="ECO:0000256" key="1">
    <source>
        <dbReference type="ARBA" id="ARBA00004123"/>
    </source>
</evidence>
<dbReference type="Proteomes" id="UP000053989">
    <property type="component" value="Unassembled WGS sequence"/>
</dbReference>
<evidence type="ECO:0000256" key="4">
    <source>
        <dbReference type="ARBA" id="ARBA00022763"/>
    </source>
</evidence>
<dbReference type="Pfam" id="PF03215">
    <property type="entry name" value="Rad17"/>
    <property type="match status" value="1"/>
</dbReference>
<organism evidence="9 10">
    <name type="scientific">Scleroderma citrinum Foug A</name>
    <dbReference type="NCBI Taxonomy" id="1036808"/>
    <lineage>
        <taxon>Eukaryota</taxon>
        <taxon>Fungi</taxon>
        <taxon>Dikarya</taxon>
        <taxon>Basidiomycota</taxon>
        <taxon>Agaricomycotina</taxon>
        <taxon>Agaricomycetes</taxon>
        <taxon>Agaricomycetidae</taxon>
        <taxon>Boletales</taxon>
        <taxon>Sclerodermatineae</taxon>
        <taxon>Sclerodermataceae</taxon>
        <taxon>Scleroderma</taxon>
    </lineage>
</organism>
<dbReference type="GO" id="GO:0033314">
    <property type="term" value="P:mitotic DNA replication checkpoint signaling"/>
    <property type="evidence" value="ECO:0007669"/>
    <property type="project" value="TreeGrafter"/>
</dbReference>
<dbReference type="GO" id="GO:0003689">
    <property type="term" value="F:DNA clamp loader activity"/>
    <property type="evidence" value="ECO:0007669"/>
    <property type="project" value="TreeGrafter"/>
</dbReference>
<dbReference type="GO" id="GO:0006281">
    <property type="term" value="P:DNA repair"/>
    <property type="evidence" value="ECO:0007669"/>
    <property type="project" value="InterPro"/>
</dbReference>
<dbReference type="PANTHER" id="PTHR12172:SF0">
    <property type="entry name" value="CELL CYCLE CHECKPOINT PROTEIN RAD17"/>
    <property type="match status" value="1"/>
</dbReference>
<dbReference type="EMBL" id="KN822004">
    <property type="protein sequence ID" value="KIM70458.1"/>
    <property type="molecule type" value="Genomic_DNA"/>
</dbReference>
<reference evidence="10" key="2">
    <citation type="submission" date="2015-01" db="EMBL/GenBank/DDBJ databases">
        <title>Evolutionary Origins and Diversification of the Mycorrhizal Mutualists.</title>
        <authorList>
            <consortium name="DOE Joint Genome Institute"/>
            <consortium name="Mycorrhizal Genomics Consortium"/>
            <person name="Kohler A."/>
            <person name="Kuo A."/>
            <person name="Nagy L.G."/>
            <person name="Floudas D."/>
            <person name="Copeland A."/>
            <person name="Barry K.W."/>
            <person name="Cichocki N."/>
            <person name="Veneault-Fourrey C."/>
            <person name="LaButti K."/>
            <person name="Lindquist E.A."/>
            <person name="Lipzen A."/>
            <person name="Lundell T."/>
            <person name="Morin E."/>
            <person name="Murat C."/>
            <person name="Riley R."/>
            <person name="Ohm R."/>
            <person name="Sun H."/>
            <person name="Tunlid A."/>
            <person name="Henrissat B."/>
            <person name="Grigoriev I.V."/>
            <person name="Hibbett D.S."/>
            <person name="Martin F."/>
        </authorList>
    </citation>
    <scope>NUCLEOTIDE SEQUENCE [LARGE SCALE GENOMIC DNA]</scope>
    <source>
        <strain evidence="10">Foug A</strain>
    </source>
</reference>
<dbReference type="InterPro" id="IPR027417">
    <property type="entry name" value="P-loop_NTPase"/>
</dbReference>
<dbReference type="InterPro" id="IPR004582">
    <property type="entry name" value="Checkpoint_prot_Rad17_Rad24"/>
</dbReference>
<comment type="similarity">
    <text evidence="2">Belongs to the rad17/RAD24 family.</text>
</comment>
<evidence type="ECO:0000256" key="6">
    <source>
        <dbReference type="ARBA" id="ARBA00023242"/>
    </source>
</evidence>
<evidence type="ECO:0000256" key="7">
    <source>
        <dbReference type="ARBA" id="ARBA00023306"/>
    </source>
</evidence>
<dbReference type="InParanoid" id="A0A0C3A9N5"/>
<evidence type="ECO:0000313" key="10">
    <source>
        <dbReference type="Proteomes" id="UP000053989"/>
    </source>
</evidence>
<keyword evidence="3" id="KW-0547">Nucleotide-binding</keyword>
<dbReference type="GO" id="GO:0003682">
    <property type="term" value="F:chromatin binding"/>
    <property type="evidence" value="ECO:0007669"/>
    <property type="project" value="TreeGrafter"/>
</dbReference>
<feature type="compositionally biased region" description="Basic residues" evidence="8">
    <location>
        <begin position="9"/>
        <end position="19"/>
    </location>
</feature>
<dbReference type="GO" id="GO:0005634">
    <property type="term" value="C:nucleus"/>
    <property type="evidence" value="ECO:0007669"/>
    <property type="project" value="UniProtKB-SubCell"/>
</dbReference>
<comment type="subcellular location">
    <subcellularLocation>
        <location evidence="1">Nucleus</location>
    </subcellularLocation>
</comment>
<dbReference type="HOGENOM" id="CLU_018598_1_0_1"/>
<dbReference type="AlphaFoldDB" id="A0A0C3A9N5"/>
<dbReference type="Gene3D" id="3.40.50.300">
    <property type="entry name" value="P-loop containing nucleotide triphosphate hydrolases"/>
    <property type="match status" value="1"/>
</dbReference>
<feature type="compositionally biased region" description="Basic and acidic residues" evidence="8">
    <location>
        <begin position="67"/>
        <end position="78"/>
    </location>
</feature>
<feature type="region of interest" description="Disordered" evidence="8">
    <location>
        <begin position="1"/>
        <end position="81"/>
    </location>
</feature>
<dbReference type="GO" id="GO:0005524">
    <property type="term" value="F:ATP binding"/>
    <property type="evidence" value="ECO:0007669"/>
    <property type="project" value="UniProtKB-KW"/>
</dbReference>
<evidence type="ECO:0000256" key="5">
    <source>
        <dbReference type="ARBA" id="ARBA00022840"/>
    </source>
</evidence>
<reference evidence="9 10" key="1">
    <citation type="submission" date="2014-04" db="EMBL/GenBank/DDBJ databases">
        <authorList>
            <consortium name="DOE Joint Genome Institute"/>
            <person name="Kuo A."/>
            <person name="Kohler A."/>
            <person name="Nagy L.G."/>
            <person name="Floudas D."/>
            <person name="Copeland A."/>
            <person name="Barry K.W."/>
            <person name="Cichocki N."/>
            <person name="Veneault-Fourrey C."/>
            <person name="LaButti K."/>
            <person name="Lindquist E.A."/>
            <person name="Lipzen A."/>
            <person name="Lundell T."/>
            <person name="Morin E."/>
            <person name="Murat C."/>
            <person name="Sun H."/>
            <person name="Tunlid A."/>
            <person name="Henrissat B."/>
            <person name="Grigoriev I.V."/>
            <person name="Hibbett D.S."/>
            <person name="Martin F."/>
            <person name="Nordberg H.P."/>
            <person name="Cantor M.N."/>
            <person name="Hua S.X."/>
        </authorList>
    </citation>
    <scope>NUCLEOTIDE SEQUENCE [LARGE SCALE GENOMIC DNA]</scope>
    <source>
        <strain evidence="9 10">Foug A</strain>
    </source>
</reference>
<evidence type="ECO:0000256" key="3">
    <source>
        <dbReference type="ARBA" id="ARBA00022741"/>
    </source>
</evidence>
<keyword evidence="7" id="KW-0131">Cell cycle</keyword>
<name>A0A0C3A9N5_9AGAM</name>
<keyword evidence="6" id="KW-0539">Nucleus</keyword>
<feature type="compositionally biased region" description="Basic and acidic residues" evidence="8">
    <location>
        <begin position="458"/>
        <end position="471"/>
    </location>
</feature>
<keyword evidence="10" id="KW-1185">Reference proteome</keyword>
<keyword evidence="5" id="KW-0067">ATP-binding</keyword>
<proteinExistence type="inferred from homology"/>
<protein>
    <recommendedName>
        <fullName evidence="11">AAA+ ATPase domain-containing protein</fullName>
    </recommendedName>
</protein>
<feature type="region of interest" description="Disordered" evidence="8">
    <location>
        <begin position="451"/>
        <end position="471"/>
    </location>
</feature>
<accession>A0A0C3A9N5</accession>
<evidence type="ECO:0000256" key="2">
    <source>
        <dbReference type="ARBA" id="ARBA00006168"/>
    </source>
</evidence>
<keyword evidence="4" id="KW-0227">DNA damage</keyword>
<dbReference type="SUPFAM" id="SSF52540">
    <property type="entry name" value="P-loop containing nucleoside triphosphate hydrolases"/>
    <property type="match status" value="1"/>
</dbReference>
<evidence type="ECO:0000313" key="9">
    <source>
        <dbReference type="EMBL" id="KIM70458.1"/>
    </source>
</evidence>
<dbReference type="FunCoup" id="A0A0C3A9N5">
    <property type="interactions" value="511"/>
</dbReference>
<gene>
    <name evidence="9" type="ORF">SCLCIDRAFT_1142108</name>
</gene>
<feature type="compositionally biased region" description="Polar residues" evidence="8">
    <location>
        <begin position="51"/>
        <end position="66"/>
    </location>
</feature>
<dbReference type="GO" id="GO:0000077">
    <property type="term" value="P:DNA damage checkpoint signaling"/>
    <property type="evidence" value="ECO:0007669"/>
    <property type="project" value="TreeGrafter"/>
</dbReference>